<evidence type="ECO:0008006" key="4">
    <source>
        <dbReference type="Google" id="ProtNLM"/>
    </source>
</evidence>
<feature type="signal peptide" evidence="1">
    <location>
        <begin position="1"/>
        <end position="20"/>
    </location>
</feature>
<keyword evidence="1" id="KW-0732">Signal</keyword>
<protein>
    <recommendedName>
        <fullName evidence="4">DUF1579 domain-containing protein</fullName>
    </recommendedName>
</protein>
<organism evidence="2 3">
    <name type="scientific">Ancylomarina longa</name>
    <dbReference type="NCBI Taxonomy" id="2487017"/>
    <lineage>
        <taxon>Bacteria</taxon>
        <taxon>Pseudomonadati</taxon>
        <taxon>Bacteroidota</taxon>
        <taxon>Bacteroidia</taxon>
        <taxon>Marinilabiliales</taxon>
        <taxon>Marinifilaceae</taxon>
        <taxon>Ancylomarina</taxon>
    </lineage>
</organism>
<sequence>MKTFLLYLCFFVSFPLISLSQEHDTIISANRQFDFWIGKWDVYTNDELVGKNTIQLLQNGNILQENWISEKENFTGTSYSFYNPKIKQWQQVWIDNSGSNLLLKGNFSNGRMILISDLDSNMGEPESIHRITWSAMPNGDVKQVWESTVDQGKNWNLQFEGIYKKITDE</sequence>
<proteinExistence type="predicted"/>
<feature type="chain" id="PRO_5019411661" description="DUF1579 domain-containing protein" evidence="1">
    <location>
        <begin position="21"/>
        <end position="169"/>
    </location>
</feature>
<dbReference type="EMBL" id="RJJX01000031">
    <property type="protein sequence ID" value="RUT73020.1"/>
    <property type="molecule type" value="Genomic_DNA"/>
</dbReference>
<reference evidence="2 3" key="1">
    <citation type="submission" date="2018-11" db="EMBL/GenBank/DDBJ databases">
        <title>Parancylomarina longa gen. nov., sp. nov., isolated from sediments of southern Okinawa.</title>
        <authorList>
            <person name="Fu T."/>
        </authorList>
    </citation>
    <scope>NUCLEOTIDE SEQUENCE [LARGE SCALE GENOMIC DNA]</scope>
    <source>
        <strain evidence="2 3">T3-2 S1-C</strain>
    </source>
</reference>
<dbReference type="Proteomes" id="UP000282985">
    <property type="component" value="Unassembled WGS sequence"/>
</dbReference>
<evidence type="ECO:0000313" key="2">
    <source>
        <dbReference type="EMBL" id="RUT73020.1"/>
    </source>
</evidence>
<evidence type="ECO:0000313" key="3">
    <source>
        <dbReference type="Proteomes" id="UP000282985"/>
    </source>
</evidence>
<name>A0A434AF75_9BACT</name>
<keyword evidence="3" id="KW-1185">Reference proteome</keyword>
<comment type="caution">
    <text evidence="2">The sequence shown here is derived from an EMBL/GenBank/DDBJ whole genome shotgun (WGS) entry which is preliminary data.</text>
</comment>
<dbReference type="AlphaFoldDB" id="A0A434AF75"/>
<evidence type="ECO:0000256" key="1">
    <source>
        <dbReference type="SAM" id="SignalP"/>
    </source>
</evidence>
<gene>
    <name evidence="2" type="ORF">DLK05_15465</name>
</gene>
<dbReference type="RefSeq" id="WP_127344869.1">
    <property type="nucleotide sequence ID" value="NZ_RJJX01000031.1"/>
</dbReference>
<dbReference type="OrthoDB" id="1121396at2"/>
<accession>A0A434AF75</accession>